<evidence type="ECO:0000313" key="4">
    <source>
        <dbReference type="Proteomes" id="UP001061361"/>
    </source>
</evidence>
<sequence length="129" mass="14466">MNDKQDSTFDKGAKSMTDVLFNQTQFLASLADDEELAQELLVAFFQDSPQRTSELREAIDSGDALTASKLAHSLKGMCGVVRAERLSELALNMERLSRDGEMDQVKTNFDLFVAAHRETTDQMNAYMNH</sequence>
<keyword evidence="4" id="KW-1185">Reference proteome</keyword>
<keyword evidence="1" id="KW-0597">Phosphoprotein</keyword>
<dbReference type="RefSeq" id="WP_264984039.1">
    <property type="nucleotide sequence ID" value="NZ_AP026708.1"/>
</dbReference>
<accession>A0ABM8ARD4</accession>
<dbReference type="Gene3D" id="1.20.120.160">
    <property type="entry name" value="HPT domain"/>
    <property type="match status" value="1"/>
</dbReference>
<feature type="modified residue" description="Phosphohistidine" evidence="1">
    <location>
        <position position="72"/>
    </location>
</feature>
<dbReference type="Proteomes" id="UP001061361">
    <property type="component" value="Chromosome"/>
</dbReference>
<name>A0ABM8ARD4_9BACT</name>
<proteinExistence type="predicted"/>
<dbReference type="InterPro" id="IPR008207">
    <property type="entry name" value="Sig_transdc_His_kin_Hpt_dom"/>
</dbReference>
<protein>
    <recommendedName>
        <fullName evidence="2">HPt domain-containing protein</fullName>
    </recommendedName>
</protein>
<evidence type="ECO:0000256" key="1">
    <source>
        <dbReference type="PROSITE-ProRule" id="PRU00110"/>
    </source>
</evidence>
<feature type="domain" description="HPt" evidence="2">
    <location>
        <begin position="33"/>
        <end position="126"/>
    </location>
</feature>
<gene>
    <name evidence="3" type="ORF">JCM14722_15330</name>
</gene>
<dbReference type="SUPFAM" id="SSF47226">
    <property type="entry name" value="Histidine-containing phosphotransfer domain, HPT domain"/>
    <property type="match status" value="1"/>
</dbReference>
<dbReference type="PROSITE" id="PS50894">
    <property type="entry name" value="HPT"/>
    <property type="match status" value="1"/>
</dbReference>
<organism evidence="3 4">
    <name type="scientific">Pseudodesulfovibrio portus</name>
    <dbReference type="NCBI Taxonomy" id="231439"/>
    <lineage>
        <taxon>Bacteria</taxon>
        <taxon>Pseudomonadati</taxon>
        <taxon>Thermodesulfobacteriota</taxon>
        <taxon>Desulfovibrionia</taxon>
        <taxon>Desulfovibrionales</taxon>
        <taxon>Desulfovibrionaceae</taxon>
    </lineage>
</organism>
<evidence type="ECO:0000313" key="3">
    <source>
        <dbReference type="EMBL" id="BDQ33991.1"/>
    </source>
</evidence>
<dbReference type="Pfam" id="PF01627">
    <property type="entry name" value="Hpt"/>
    <property type="match status" value="1"/>
</dbReference>
<evidence type="ECO:0000259" key="2">
    <source>
        <dbReference type="PROSITE" id="PS50894"/>
    </source>
</evidence>
<dbReference type="InterPro" id="IPR036641">
    <property type="entry name" value="HPT_dom_sf"/>
</dbReference>
<reference evidence="3" key="1">
    <citation type="submission" date="2022-08" db="EMBL/GenBank/DDBJ databases">
        <title>Genome Sequence of the sulphate-reducing bacterium, Pseudodesulfovibrio portus JCM14722.</title>
        <authorList>
            <person name="Kondo R."/>
            <person name="Kataoka T."/>
        </authorList>
    </citation>
    <scope>NUCLEOTIDE SEQUENCE</scope>
    <source>
        <strain evidence="3">JCM 14722</strain>
    </source>
</reference>
<dbReference type="EMBL" id="AP026708">
    <property type="protein sequence ID" value="BDQ33991.1"/>
    <property type="molecule type" value="Genomic_DNA"/>
</dbReference>